<evidence type="ECO:0000313" key="2">
    <source>
        <dbReference type="Proteomes" id="UP001627154"/>
    </source>
</evidence>
<organism evidence="1 2">
    <name type="scientific">Trichogramma kaykai</name>
    <dbReference type="NCBI Taxonomy" id="54128"/>
    <lineage>
        <taxon>Eukaryota</taxon>
        <taxon>Metazoa</taxon>
        <taxon>Ecdysozoa</taxon>
        <taxon>Arthropoda</taxon>
        <taxon>Hexapoda</taxon>
        <taxon>Insecta</taxon>
        <taxon>Pterygota</taxon>
        <taxon>Neoptera</taxon>
        <taxon>Endopterygota</taxon>
        <taxon>Hymenoptera</taxon>
        <taxon>Apocrita</taxon>
        <taxon>Proctotrupomorpha</taxon>
        <taxon>Chalcidoidea</taxon>
        <taxon>Trichogrammatidae</taxon>
        <taxon>Trichogramma</taxon>
    </lineage>
</organism>
<comment type="caution">
    <text evidence="1">The sequence shown here is derived from an EMBL/GenBank/DDBJ whole genome shotgun (WGS) entry which is preliminary data.</text>
</comment>
<sequence length="354" mass="41700">MLRQMIQVIPELANLRSISTDFERSIIIAVREVLPNARLSGCLFHYMQALRRYWYWKCRILDEFHNILEYAMSLAYLPAENMEAGFNVVMGLMNYHNVPNADRFNTYFRLENDNGDENENYEEDDTLVDELHRIGLNVFIAQDEIDRFKERKKKIQDILYTKIGVKVDLCLQGHGTTNTGNVARRCFENSELFAECLEINSVLVKNLAHILLCFKSKKELDLDKLEKLCIETYWLHYSSYEWSRMNPSTHKLLMHGCQICRQFPLPIAYFSEDSSEAWHKLNRSNLKSGSRQCSREYRLLDTFNKAVYLSDPKISMTHVADRLKFRKNLDAPEEVKEFFIRTPTSQDEDIMEID</sequence>
<dbReference type="EMBL" id="JBJJXI010000177">
    <property type="protein sequence ID" value="KAL3384217.1"/>
    <property type="molecule type" value="Genomic_DNA"/>
</dbReference>
<protein>
    <recommendedName>
        <fullName evidence="3">MULE transposase domain-containing protein</fullName>
    </recommendedName>
</protein>
<reference evidence="1 2" key="1">
    <citation type="journal article" date="2024" name="bioRxiv">
        <title>A reference genome for Trichogramma kaykai: A tiny desert-dwelling parasitoid wasp with competing sex-ratio distorters.</title>
        <authorList>
            <person name="Culotta J."/>
            <person name="Lindsey A.R."/>
        </authorList>
    </citation>
    <scope>NUCLEOTIDE SEQUENCE [LARGE SCALE GENOMIC DNA]</scope>
    <source>
        <strain evidence="1 2">KSX58</strain>
    </source>
</reference>
<gene>
    <name evidence="1" type="ORF">TKK_020006</name>
</gene>
<evidence type="ECO:0008006" key="3">
    <source>
        <dbReference type="Google" id="ProtNLM"/>
    </source>
</evidence>
<dbReference type="AlphaFoldDB" id="A0ABD2VTW7"/>
<accession>A0ABD2VTW7</accession>
<keyword evidence="2" id="KW-1185">Reference proteome</keyword>
<evidence type="ECO:0000313" key="1">
    <source>
        <dbReference type="EMBL" id="KAL3384217.1"/>
    </source>
</evidence>
<proteinExistence type="predicted"/>
<dbReference type="Proteomes" id="UP001627154">
    <property type="component" value="Unassembled WGS sequence"/>
</dbReference>
<name>A0ABD2VTW7_9HYME</name>